<keyword evidence="2" id="KW-0732">Signal</keyword>
<proteinExistence type="predicted"/>
<feature type="region of interest" description="Disordered" evidence="1">
    <location>
        <begin position="53"/>
        <end position="93"/>
    </location>
</feature>
<evidence type="ECO:0000313" key="3">
    <source>
        <dbReference type="EMBL" id="WWT55266.1"/>
    </source>
</evidence>
<dbReference type="InterPro" id="IPR036909">
    <property type="entry name" value="Cyt_c-like_dom_sf"/>
</dbReference>
<dbReference type="EMBL" id="CP146369">
    <property type="protein sequence ID" value="WWT55266.1"/>
    <property type="molecule type" value="Genomic_DNA"/>
</dbReference>
<evidence type="ECO:0000313" key="4">
    <source>
        <dbReference type="Proteomes" id="UP001363460"/>
    </source>
</evidence>
<gene>
    <name evidence="3" type="ORF">V8J38_02195</name>
</gene>
<keyword evidence="4" id="KW-1185">Reference proteome</keyword>
<name>A0ABZ2IHZ1_9CAUL</name>
<organism evidence="3 4">
    <name type="scientific">Brevundimonas olei</name>
    <dbReference type="NCBI Taxonomy" id="657642"/>
    <lineage>
        <taxon>Bacteria</taxon>
        <taxon>Pseudomonadati</taxon>
        <taxon>Pseudomonadota</taxon>
        <taxon>Alphaproteobacteria</taxon>
        <taxon>Caulobacterales</taxon>
        <taxon>Caulobacteraceae</taxon>
        <taxon>Brevundimonas</taxon>
    </lineage>
</organism>
<reference evidence="3 4" key="1">
    <citation type="submission" date="2024-02" db="EMBL/GenBank/DDBJ databases">
        <title>Distribution and functional of Brevundimonas-related endobacteria within Verticillium dahliae.</title>
        <authorList>
            <person name="Zeng H."/>
        </authorList>
    </citation>
    <scope>NUCLEOTIDE SEQUENCE [LARGE SCALE GENOMIC DNA]</scope>
    <source>
        <strain evidence="3 4">TRM 44200</strain>
    </source>
</reference>
<dbReference type="RefSeq" id="WP_338577720.1">
    <property type="nucleotide sequence ID" value="NZ_CP146369.1"/>
</dbReference>
<evidence type="ECO:0000256" key="2">
    <source>
        <dbReference type="SAM" id="SignalP"/>
    </source>
</evidence>
<sequence>MRSMFPISPTVCVSAGALVAALGLAACQPSHSARPEAASEPSSAPIAEALAAAESEVAPAPTEVGPEAPAQAAPPVAAPRAPSEEAAARPSVAPSALAPAVKVNVPAQQTPPPPPAAKPAVQPGVLPAGAGRNVAQRLCGTCHSLVLVTATGHTEAEWDSIVARMEANGMQASADDIDTVIGYLGKALPPR</sequence>
<dbReference type="PROSITE" id="PS51257">
    <property type="entry name" value="PROKAR_LIPOPROTEIN"/>
    <property type="match status" value="1"/>
</dbReference>
<protein>
    <recommendedName>
        <fullName evidence="5">Cytochrome c domain-containing protein</fullName>
    </recommendedName>
</protein>
<dbReference type="Gene3D" id="1.10.760.10">
    <property type="entry name" value="Cytochrome c-like domain"/>
    <property type="match status" value="1"/>
</dbReference>
<evidence type="ECO:0000256" key="1">
    <source>
        <dbReference type="SAM" id="MobiDB-lite"/>
    </source>
</evidence>
<feature type="chain" id="PRO_5045938605" description="Cytochrome c domain-containing protein" evidence="2">
    <location>
        <begin position="33"/>
        <end position="191"/>
    </location>
</feature>
<accession>A0ABZ2IHZ1</accession>
<dbReference type="SUPFAM" id="SSF46626">
    <property type="entry name" value="Cytochrome c"/>
    <property type="match status" value="1"/>
</dbReference>
<feature type="signal peptide" evidence="2">
    <location>
        <begin position="1"/>
        <end position="32"/>
    </location>
</feature>
<dbReference type="Proteomes" id="UP001363460">
    <property type="component" value="Chromosome"/>
</dbReference>
<feature type="compositionally biased region" description="Low complexity" evidence="1">
    <location>
        <begin position="53"/>
        <end position="81"/>
    </location>
</feature>
<evidence type="ECO:0008006" key="5">
    <source>
        <dbReference type="Google" id="ProtNLM"/>
    </source>
</evidence>